<dbReference type="PRINTS" id="PR00702">
    <property type="entry name" value="ACRIFLAVINRP"/>
</dbReference>
<dbReference type="PANTHER" id="PTHR32063">
    <property type="match status" value="1"/>
</dbReference>
<dbReference type="GO" id="GO:0042910">
    <property type="term" value="F:xenobiotic transmembrane transporter activity"/>
    <property type="evidence" value="ECO:0007669"/>
    <property type="project" value="TreeGrafter"/>
</dbReference>
<proteinExistence type="predicted"/>
<feature type="transmembrane region" description="Helical" evidence="7">
    <location>
        <begin position="918"/>
        <end position="943"/>
    </location>
</feature>
<dbReference type="EMBL" id="UINC01001105">
    <property type="protein sequence ID" value="SUZ70896.1"/>
    <property type="molecule type" value="Genomic_DNA"/>
</dbReference>
<name>A0A381PV00_9ZZZZ</name>
<evidence type="ECO:0000313" key="8">
    <source>
        <dbReference type="EMBL" id="SUZ70896.1"/>
    </source>
</evidence>
<evidence type="ECO:0000256" key="7">
    <source>
        <dbReference type="SAM" id="Phobius"/>
    </source>
</evidence>
<evidence type="ECO:0000256" key="6">
    <source>
        <dbReference type="ARBA" id="ARBA00023136"/>
    </source>
</evidence>
<sequence>MLGKLIRWSIDNHFFVLVSAALLLIAGAITAVRMPVDVFPDLTAPTVTVLTEAHGMAPEEVETLVTFPVETAVNGATGVRRVRSSTSQGISIVWVEFDWGTDIFRARQIVNEKLQLVASGLPEGVGAPVLAPISSIMGEIMLIAVTGTGAVSDTDVRSVADWTIRRRLLAVPGVAQVIPLGGDVKQYQVLVSPALLAAFDVSLQDVLQAAEGSNVNASGGVFMEQGQEYLIRGTGRVQDLDDIAQTVVAVRGATPITIGDVADVRIGAATRLGEGSANAERAVILTILKQPDTNTLELTDRIDQELSDIQSTLPTDIQINRSIFRQANFIETAVDNVLEALRDGAILVVVILFIFLWSARTTFISVLAIPLSLITSVLALKLLNITINTMTLGGMAIAIGALVDDAVIVVENVFRRLRENQHRPPEERRPVHEVAYGAAKEILASIVIATLIIMVVFLPLFFLSGVEGRMLQPLGLAYIVSILASLIVALTVTPALSTYLLPRSKAMQTDEESWVARTLKRSYATTLERVVRHPWPVMTGAAVLSIASLAVLPFLGRSFLPEFQEGSLVISALTVPGTSLDESDALGRRIEQTLLAHPAVVETARRTGRAELDEHAQGVNAAEIDARLELAGYDYDAVLEELRANLAAVPGTEITIGQPIGHRIDHMLSGTRASIAVKLFGPDLYELRALAREIEGVIQTVEGTVDVAVEQQADVPQVRVNMARPAMARYGVTPKFLADAIDVAFAGEAVSQVLEDERAFDLVVRFAPEYRGSLEVVRRARIDTPVGPQVTLGSLADVRFDMGPNAISRENVQRMIVVQSNVASRDVGSVVEDIESGVRAAVDLPSGYYIEYGGQFESAGAATRTIGLMSLLSLAAIFLLLFIEFGSLRQVLLVMVNLPLALVGGVVAVWITGGVLNVATLVGFITLFGIAVRNGILMVSHYNHLLHEGTPLHRAVIQGSLERLNPIMMTALTAGLALLPLALAGGEPGNEIQSPMAIVVLGGILTSLALNMVVVPVLFLKYGTGDDLAIDPSAVVPTQ</sequence>
<feature type="transmembrane region" description="Helical" evidence="7">
    <location>
        <begin position="535"/>
        <end position="555"/>
    </location>
</feature>
<dbReference type="InterPro" id="IPR001036">
    <property type="entry name" value="Acrflvin-R"/>
</dbReference>
<keyword evidence="2" id="KW-0813">Transport</keyword>
<dbReference type="SUPFAM" id="SSF82714">
    <property type="entry name" value="Multidrug efflux transporter AcrB TolC docking domain, DN and DC subdomains"/>
    <property type="match status" value="2"/>
</dbReference>
<keyword evidence="6 7" id="KW-0472">Membrane</keyword>
<feature type="transmembrane region" description="Helical" evidence="7">
    <location>
        <begin position="442"/>
        <end position="463"/>
    </location>
</feature>
<evidence type="ECO:0000256" key="3">
    <source>
        <dbReference type="ARBA" id="ARBA00022475"/>
    </source>
</evidence>
<dbReference type="Gene3D" id="3.30.70.1440">
    <property type="entry name" value="Multidrug efflux transporter AcrB pore domain"/>
    <property type="match status" value="1"/>
</dbReference>
<feature type="transmembrane region" description="Helical" evidence="7">
    <location>
        <begin position="340"/>
        <end position="359"/>
    </location>
</feature>
<evidence type="ECO:0000256" key="2">
    <source>
        <dbReference type="ARBA" id="ARBA00022448"/>
    </source>
</evidence>
<evidence type="ECO:0000256" key="1">
    <source>
        <dbReference type="ARBA" id="ARBA00004651"/>
    </source>
</evidence>
<dbReference type="SUPFAM" id="SSF82866">
    <property type="entry name" value="Multidrug efflux transporter AcrB transmembrane domain"/>
    <property type="match status" value="2"/>
</dbReference>
<keyword evidence="3" id="KW-1003">Cell membrane</keyword>
<accession>A0A381PV00</accession>
<feature type="transmembrane region" description="Helical" evidence="7">
    <location>
        <begin position="866"/>
        <end position="885"/>
    </location>
</feature>
<dbReference type="NCBIfam" id="TIGR00914">
    <property type="entry name" value="2A0601"/>
    <property type="match status" value="1"/>
</dbReference>
<dbReference type="Gene3D" id="3.30.70.1430">
    <property type="entry name" value="Multidrug efflux transporter AcrB pore domain"/>
    <property type="match status" value="2"/>
</dbReference>
<organism evidence="8">
    <name type="scientific">marine metagenome</name>
    <dbReference type="NCBI Taxonomy" id="408172"/>
    <lineage>
        <taxon>unclassified sequences</taxon>
        <taxon>metagenomes</taxon>
        <taxon>ecological metagenomes</taxon>
    </lineage>
</organism>
<feature type="transmembrane region" description="Helical" evidence="7">
    <location>
        <begin position="475"/>
        <end position="501"/>
    </location>
</feature>
<evidence type="ECO:0000256" key="5">
    <source>
        <dbReference type="ARBA" id="ARBA00022989"/>
    </source>
</evidence>
<gene>
    <name evidence="8" type="ORF">METZ01_LOCUS23750</name>
</gene>
<evidence type="ECO:0000256" key="4">
    <source>
        <dbReference type="ARBA" id="ARBA00022692"/>
    </source>
</evidence>
<dbReference type="Gene3D" id="1.20.1640.10">
    <property type="entry name" value="Multidrug efflux transporter AcrB transmembrane domain"/>
    <property type="match status" value="2"/>
</dbReference>
<dbReference type="AlphaFoldDB" id="A0A381PV00"/>
<dbReference type="Pfam" id="PF00873">
    <property type="entry name" value="ACR_tran"/>
    <property type="match status" value="1"/>
</dbReference>
<dbReference type="Gene3D" id="3.30.2090.10">
    <property type="entry name" value="Multidrug efflux transporter AcrB TolC docking domain, DN and DC subdomains"/>
    <property type="match status" value="2"/>
</dbReference>
<feature type="transmembrane region" description="Helical" evidence="7">
    <location>
        <begin position="393"/>
        <end position="414"/>
    </location>
</feature>
<keyword evidence="5 7" id="KW-1133">Transmembrane helix</keyword>
<dbReference type="GO" id="GO:0005886">
    <property type="term" value="C:plasma membrane"/>
    <property type="evidence" value="ECO:0007669"/>
    <property type="project" value="UniProtKB-SubCell"/>
</dbReference>
<dbReference type="Gene3D" id="3.30.70.1320">
    <property type="entry name" value="Multidrug efflux transporter AcrB pore domain like"/>
    <property type="match status" value="1"/>
</dbReference>
<dbReference type="GO" id="GO:0008324">
    <property type="term" value="F:monoatomic cation transmembrane transporter activity"/>
    <property type="evidence" value="ECO:0007669"/>
    <property type="project" value="InterPro"/>
</dbReference>
<dbReference type="PANTHER" id="PTHR32063:SF4">
    <property type="entry name" value="SLR6043 PROTEIN"/>
    <property type="match status" value="1"/>
</dbReference>
<feature type="transmembrane region" description="Helical" evidence="7">
    <location>
        <begin position="996"/>
        <end position="1020"/>
    </location>
</feature>
<keyword evidence="4 7" id="KW-0812">Transmembrane</keyword>
<feature type="transmembrane region" description="Helical" evidence="7">
    <location>
        <begin position="964"/>
        <end position="984"/>
    </location>
</feature>
<feature type="transmembrane region" description="Helical" evidence="7">
    <location>
        <begin position="892"/>
        <end position="912"/>
    </location>
</feature>
<dbReference type="SUPFAM" id="SSF82693">
    <property type="entry name" value="Multidrug efflux transporter AcrB pore domain, PN1, PN2, PC1 and PC2 subdomains"/>
    <property type="match status" value="2"/>
</dbReference>
<dbReference type="InterPro" id="IPR027463">
    <property type="entry name" value="AcrB_DN_DC_subdom"/>
</dbReference>
<evidence type="ECO:0008006" key="9">
    <source>
        <dbReference type="Google" id="ProtNLM"/>
    </source>
</evidence>
<dbReference type="InterPro" id="IPR004763">
    <property type="entry name" value="CusA-like"/>
</dbReference>
<feature type="transmembrane region" description="Helical" evidence="7">
    <location>
        <begin position="366"/>
        <end position="387"/>
    </location>
</feature>
<reference evidence="8" key="1">
    <citation type="submission" date="2018-05" db="EMBL/GenBank/DDBJ databases">
        <authorList>
            <person name="Lanie J.A."/>
            <person name="Ng W.-L."/>
            <person name="Kazmierczak K.M."/>
            <person name="Andrzejewski T.M."/>
            <person name="Davidsen T.M."/>
            <person name="Wayne K.J."/>
            <person name="Tettelin H."/>
            <person name="Glass J.I."/>
            <person name="Rusch D."/>
            <person name="Podicherti R."/>
            <person name="Tsui H.-C.T."/>
            <person name="Winkler M.E."/>
        </authorList>
    </citation>
    <scope>NUCLEOTIDE SEQUENCE</scope>
</reference>
<protein>
    <recommendedName>
        <fullName evidence="9">CusA/CzcA family heavy metal efflux RND transporter</fullName>
    </recommendedName>
</protein>
<comment type="subcellular location">
    <subcellularLocation>
        <location evidence="1">Cell membrane</location>
        <topology evidence="1">Multi-pass membrane protein</topology>
    </subcellularLocation>
</comment>